<keyword evidence="2" id="KW-1185">Reference proteome</keyword>
<reference evidence="2" key="1">
    <citation type="journal article" date="2024" name="Proc. Natl. Acad. Sci. U.S.A.">
        <title>Extraordinary preservation of gene collinearity over three hundred million years revealed in homosporous lycophytes.</title>
        <authorList>
            <person name="Li C."/>
            <person name="Wickell D."/>
            <person name="Kuo L.Y."/>
            <person name="Chen X."/>
            <person name="Nie B."/>
            <person name="Liao X."/>
            <person name="Peng D."/>
            <person name="Ji J."/>
            <person name="Jenkins J."/>
            <person name="Williams M."/>
            <person name="Shu S."/>
            <person name="Plott C."/>
            <person name="Barry K."/>
            <person name="Rajasekar S."/>
            <person name="Grimwood J."/>
            <person name="Han X."/>
            <person name="Sun S."/>
            <person name="Hou Z."/>
            <person name="He W."/>
            <person name="Dai G."/>
            <person name="Sun C."/>
            <person name="Schmutz J."/>
            <person name="Leebens-Mack J.H."/>
            <person name="Li F.W."/>
            <person name="Wang L."/>
        </authorList>
    </citation>
    <scope>NUCLEOTIDE SEQUENCE [LARGE SCALE GENOMIC DNA]</scope>
    <source>
        <strain evidence="2">cv. PW_Plant_1</strain>
    </source>
</reference>
<comment type="caution">
    <text evidence="1">The sequence shown here is derived from an EMBL/GenBank/DDBJ whole genome shotgun (WGS) entry which is preliminary data.</text>
</comment>
<gene>
    <name evidence="1" type="ORF">O6H91_14G056800</name>
</gene>
<dbReference type="EMBL" id="CM055105">
    <property type="protein sequence ID" value="KAJ7531738.1"/>
    <property type="molecule type" value="Genomic_DNA"/>
</dbReference>
<accession>A0ACC2BPL9</accession>
<proteinExistence type="predicted"/>
<sequence length="183" mass="19694">MAVGRDRLPVAATSAKNEVVKESAANIPQGGQKSRPPAPQNICPPLANKTAAECQQPPSTVLILIASMCVMLFLVAIAILLLFYSYFKHRLADSPDREEQRPGTTTAATNIEMEGGITPCLLVPEYSQPLFLVIMPGDEEPGFFARPCLLPNSTGRASALTESESIESRNDHSTELTSAASFY</sequence>
<name>A0ACC2BPL9_DIPCM</name>
<protein>
    <submittedName>
        <fullName evidence="1">Uncharacterized protein</fullName>
    </submittedName>
</protein>
<organism evidence="1 2">
    <name type="scientific">Diphasiastrum complanatum</name>
    <name type="common">Issler's clubmoss</name>
    <name type="synonym">Lycopodium complanatum</name>
    <dbReference type="NCBI Taxonomy" id="34168"/>
    <lineage>
        <taxon>Eukaryota</taxon>
        <taxon>Viridiplantae</taxon>
        <taxon>Streptophyta</taxon>
        <taxon>Embryophyta</taxon>
        <taxon>Tracheophyta</taxon>
        <taxon>Lycopodiopsida</taxon>
        <taxon>Lycopodiales</taxon>
        <taxon>Lycopodiaceae</taxon>
        <taxon>Lycopodioideae</taxon>
        <taxon>Diphasiastrum</taxon>
    </lineage>
</organism>
<evidence type="ECO:0000313" key="1">
    <source>
        <dbReference type="EMBL" id="KAJ7531738.1"/>
    </source>
</evidence>
<evidence type="ECO:0000313" key="2">
    <source>
        <dbReference type="Proteomes" id="UP001162992"/>
    </source>
</evidence>
<dbReference type="Proteomes" id="UP001162992">
    <property type="component" value="Chromosome 14"/>
</dbReference>